<evidence type="ECO:0000313" key="3">
    <source>
        <dbReference type="EMBL" id="RZC38000.1"/>
    </source>
</evidence>
<comment type="caution">
    <text evidence="3">The sequence shown here is derived from an EMBL/GenBank/DDBJ whole genome shotgun (WGS) entry which is preliminary data.</text>
</comment>
<feature type="transmembrane region" description="Helical" evidence="2">
    <location>
        <begin position="395"/>
        <end position="416"/>
    </location>
</feature>
<keyword evidence="2" id="KW-0812">Transmembrane</keyword>
<evidence type="ECO:0000313" key="4">
    <source>
        <dbReference type="Proteomes" id="UP000292052"/>
    </source>
</evidence>
<feature type="transmembrane region" description="Helical" evidence="2">
    <location>
        <begin position="373"/>
        <end position="389"/>
    </location>
</feature>
<keyword evidence="2" id="KW-1133">Transmembrane helix</keyword>
<feature type="transmembrane region" description="Helical" evidence="2">
    <location>
        <begin position="346"/>
        <end position="366"/>
    </location>
</feature>
<feature type="non-terminal residue" evidence="3">
    <location>
        <position position="1"/>
    </location>
</feature>
<gene>
    <name evidence="3" type="ORF">BDFB_006576</name>
</gene>
<reference evidence="3 4" key="1">
    <citation type="submission" date="2017-03" db="EMBL/GenBank/DDBJ databases">
        <title>Genome of the blue death feigning beetle - Asbolus verrucosus.</title>
        <authorList>
            <person name="Rider S.D."/>
        </authorList>
    </citation>
    <scope>NUCLEOTIDE SEQUENCE [LARGE SCALE GENOMIC DNA]</scope>
    <source>
        <strain evidence="3">Butters</strain>
        <tissue evidence="3">Head and leg muscle</tissue>
    </source>
</reference>
<evidence type="ECO:0000256" key="2">
    <source>
        <dbReference type="SAM" id="Phobius"/>
    </source>
</evidence>
<keyword evidence="4" id="KW-1185">Reference proteome</keyword>
<feature type="non-terminal residue" evidence="3">
    <location>
        <position position="535"/>
    </location>
</feature>
<protein>
    <submittedName>
        <fullName evidence="3">Brambleberry-like</fullName>
    </submittedName>
</protein>
<dbReference type="Proteomes" id="UP000292052">
    <property type="component" value="Unassembled WGS sequence"/>
</dbReference>
<dbReference type="EMBL" id="QDEB01047375">
    <property type="protein sequence ID" value="RZC38000.1"/>
    <property type="molecule type" value="Genomic_DNA"/>
</dbReference>
<evidence type="ECO:0000256" key="1">
    <source>
        <dbReference type="SAM" id="Coils"/>
    </source>
</evidence>
<keyword evidence="1" id="KW-0175">Coiled coil</keyword>
<dbReference type="OrthoDB" id="5978806at2759"/>
<feature type="coiled-coil region" evidence="1">
    <location>
        <begin position="237"/>
        <end position="264"/>
    </location>
</feature>
<organism evidence="3 4">
    <name type="scientific">Asbolus verrucosus</name>
    <name type="common">Desert ironclad beetle</name>
    <dbReference type="NCBI Taxonomy" id="1661398"/>
    <lineage>
        <taxon>Eukaryota</taxon>
        <taxon>Metazoa</taxon>
        <taxon>Ecdysozoa</taxon>
        <taxon>Arthropoda</taxon>
        <taxon>Hexapoda</taxon>
        <taxon>Insecta</taxon>
        <taxon>Pterygota</taxon>
        <taxon>Neoptera</taxon>
        <taxon>Endopterygota</taxon>
        <taxon>Coleoptera</taxon>
        <taxon>Polyphaga</taxon>
        <taxon>Cucujiformia</taxon>
        <taxon>Tenebrionidae</taxon>
        <taxon>Pimeliinae</taxon>
        <taxon>Asbolus</taxon>
    </lineage>
</organism>
<accession>A0A482VYV9</accession>
<proteinExistence type="predicted"/>
<sequence length="535" mass="60615">FSDYVKTIGSYFSFQEPENQVSGEYTQKIPYEVSTVDEKFISEAAQLTGVALTELDSCQQRVVLKLKTDCNKMNDEELAKMAVHLLNCQSYIEGRQIFPCTDDMSIKDCTTNMDSDTWTSYHLMSNRARAVCYTIRQIQFRGLAEHTVNRLMDAAQDQLQTLGKIAENQQDLQDLAQHTLTSLSEGHEVLTKQQQDIQKAQFFGQLTLEDNINKLAKEKELIVDTHNQLVEMTKKIQNRLEDSTKRLENQAGESRQNHQELLDDLIAIQNQAHIIFERIEESSKLLLQQNENFKVQYEETLKNLAEVNKTVHNLVSLVGGTRQALEERLTWLTTALGGTDLAVERLYLIIWHSLFMMISMLTCAFLSARISTRLIVATLPPLNLALALWDNENQLTPLMLGAAIIMQMLLSSALLFKRSVRRALPWIKEKEIVLDQQESSNGSTNVDSSMRDFDSTNVCSSEIDDDFNMNNLGSPTPPLSRSGFYRARSRSNTPLIMNGGSRGICHAKTRVGTPCKLSSLPGRDYCYRHQSGDSH</sequence>
<dbReference type="AlphaFoldDB" id="A0A482VYV9"/>
<dbReference type="STRING" id="1661398.A0A482VYV9"/>
<name>A0A482VYV9_ASBVE</name>
<dbReference type="PANTHER" id="PTHR33538">
    <property type="entry name" value="PROTEIN GAMETE EXPRESSED 1"/>
    <property type="match status" value="1"/>
</dbReference>
<dbReference type="InterPro" id="IPR040346">
    <property type="entry name" value="GEX1/Brambleberry"/>
</dbReference>
<dbReference type="PANTHER" id="PTHR33538:SF1">
    <property type="entry name" value="PROTEIN BRAMBLEBERRY"/>
    <property type="match status" value="1"/>
</dbReference>
<keyword evidence="2" id="KW-0472">Membrane</keyword>